<feature type="region of interest" description="Disordered" evidence="1">
    <location>
        <begin position="1"/>
        <end position="36"/>
    </location>
</feature>
<protein>
    <submittedName>
        <fullName evidence="2">Uncharacterized protein</fullName>
    </submittedName>
</protein>
<dbReference type="PANTHER" id="PTHR14879">
    <property type="entry name" value="CASPASE REGULATOR, RING FINGER DOMAIN-CONTAINING"/>
    <property type="match status" value="1"/>
</dbReference>
<accession>A0AAD5XP04</accession>
<feature type="compositionally biased region" description="Low complexity" evidence="1">
    <location>
        <begin position="130"/>
        <end position="189"/>
    </location>
</feature>
<gene>
    <name evidence="2" type="ORF">HDU87_002202</name>
</gene>
<feature type="region of interest" description="Disordered" evidence="1">
    <location>
        <begin position="130"/>
        <end position="216"/>
    </location>
</feature>
<dbReference type="PANTHER" id="PTHR14879:SF5">
    <property type="entry name" value="RING-TYPE DOMAIN-CONTAINING PROTEIN"/>
    <property type="match status" value="1"/>
</dbReference>
<keyword evidence="3" id="KW-1185">Reference proteome</keyword>
<evidence type="ECO:0000256" key="1">
    <source>
        <dbReference type="SAM" id="MobiDB-lite"/>
    </source>
</evidence>
<dbReference type="Proteomes" id="UP001212152">
    <property type="component" value="Unassembled WGS sequence"/>
</dbReference>
<feature type="region of interest" description="Disordered" evidence="1">
    <location>
        <begin position="288"/>
        <end position="309"/>
    </location>
</feature>
<dbReference type="InterPro" id="IPR051728">
    <property type="entry name" value="RING-FYVE_E3_ubiquitin-ligase"/>
</dbReference>
<feature type="compositionally biased region" description="Low complexity" evidence="1">
    <location>
        <begin position="1"/>
        <end position="20"/>
    </location>
</feature>
<dbReference type="InterPro" id="IPR013083">
    <property type="entry name" value="Znf_RING/FYVE/PHD"/>
</dbReference>
<sequence length="338" mass="35630">MAEAQRASAEAQRAAAAAHRAAIEAQRHQQQMPGGAGGSWFPAAASGGAPNSTFGGFPNSIFDRFPNSIFYGNPHPAFDTPFFKGYPGNTGSASRPPPAVQPGFFDTLFGVAPGTIPAFGGFAGGPSDSNTTYTTSYSSNHQQSNAPQQQQAPSQQQQYQQRQPAPTPQQQQRAVPQQNQNQQQRQQPRPAQPRPLYAQGPPPTSSSSSSASTSALAPPTLATLVASSTDPATLPTRTLKSILTDNKVDHSNVIEKGELVARVTRLVVAARAEHAAQERANVRFEARASPNRPVSGRRAAAATATENAGGTDDDDGICKICCDKIVNCVFLECGHLVT</sequence>
<evidence type="ECO:0000313" key="3">
    <source>
        <dbReference type="Proteomes" id="UP001212152"/>
    </source>
</evidence>
<feature type="non-terminal residue" evidence="2">
    <location>
        <position position="338"/>
    </location>
</feature>
<comment type="caution">
    <text evidence="2">The sequence shown here is derived from an EMBL/GenBank/DDBJ whole genome shotgun (WGS) entry which is preliminary data.</text>
</comment>
<feature type="compositionally biased region" description="Low complexity" evidence="1">
    <location>
        <begin position="299"/>
        <end position="309"/>
    </location>
</feature>
<feature type="compositionally biased region" description="Low complexity" evidence="1">
    <location>
        <begin position="205"/>
        <end position="216"/>
    </location>
</feature>
<reference evidence="2" key="1">
    <citation type="submission" date="2020-05" db="EMBL/GenBank/DDBJ databases">
        <title>Phylogenomic resolution of chytrid fungi.</title>
        <authorList>
            <person name="Stajich J.E."/>
            <person name="Amses K."/>
            <person name="Simmons R."/>
            <person name="Seto K."/>
            <person name="Myers J."/>
            <person name="Bonds A."/>
            <person name="Quandt C.A."/>
            <person name="Barry K."/>
            <person name="Liu P."/>
            <person name="Grigoriev I."/>
            <person name="Longcore J.E."/>
            <person name="James T.Y."/>
        </authorList>
    </citation>
    <scope>NUCLEOTIDE SEQUENCE</scope>
    <source>
        <strain evidence="2">JEL0379</strain>
    </source>
</reference>
<dbReference type="AlphaFoldDB" id="A0AAD5XP04"/>
<evidence type="ECO:0000313" key="2">
    <source>
        <dbReference type="EMBL" id="KAJ3180323.1"/>
    </source>
</evidence>
<dbReference type="Gene3D" id="3.30.40.10">
    <property type="entry name" value="Zinc/RING finger domain, C3HC4 (zinc finger)"/>
    <property type="match status" value="1"/>
</dbReference>
<dbReference type="EMBL" id="JADGJQ010000017">
    <property type="protein sequence ID" value="KAJ3180323.1"/>
    <property type="molecule type" value="Genomic_DNA"/>
</dbReference>
<proteinExistence type="predicted"/>
<organism evidence="2 3">
    <name type="scientific">Geranomyces variabilis</name>
    <dbReference type="NCBI Taxonomy" id="109894"/>
    <lineage>
        <taxon>Eukaryota</taxon>
        <taxon>Fungi</taxon>
        <taxon>Fungi incertae sedis</taxon>
        <taxon>Chytridiomycota</taxon>
        <taxon>Chytridiomycota incertae sedis</taxon>
        <taxon>Chytridiomycetes</taxon>
        <taxon>Spizellomycetales</taxon>
        <taxon>Powellomycetaceae</taxon>
        <taxon>Geranomyces</taxon>
    </lineage>
</organism>
<name>A0AAD5XP04_9FUNG</name>